<dbReference type="PANTHER" id="PTHR46720:SF3">
    <property type="entry name" value="FAD-BINDING DOMAIN-CONTAINING PROTEIN-RELATED"/>
    <property type="match status" value="1"/>
</dbReference>
<dbReference type="Proteomes" id="UP000019478">
    <property type="component" value="Unassembled WGS sequence"/>
</dbReference>
<dbReference type="GO" id="GO:0016491">
    <property type="term" value="F:oxidoreductase activity"/>
    <property type="evidence" value="ECO:0007669"/>
    <property type="project" value="UniProtKB-KW"/>
</dbReference>
<dbReference type="GO" id="GO:0071949">
    <property type="term" value="F:FAD binding"/>
    <property type="evidence" value="ECO:0007669"/>
    <property type="project" value="InterPro"/>
</dbReference>
<evidence type="ECO:0000256" key="2">
    <source>
        <dbReference type="ARBA" id="ARBA00022827"/>
    </source>
</evidence>
<keyword evidence="2" id="KW-0274">FAD</keyword>
<dbReference type="PRINTS" id="PR00420">
    <property type="entry name" value="RNGMNOXGNASE"/>
</dbReference>
<dbReference type="GO" id="GO:0044550">
    <property type="term" value="P:secondary metabolite biosynthetic process"/>
    <property type="evidence" value="ECO:0007669"/>
    <property type="project" value="TreeGrafter"/>
</dbReference>
<sequence length="430" mass="47908">MAVPSERADRSLHVAIIGAGPAGLAAAIEFAKLPYVHWRLYEQATAIREVGAGISVQRNTWRILDVLGASKNFAPGSFYRAADGHSVQHRNGRTTELLDSHGQQDTPSNHLHARTRRSVLQKAILKEVDLSHVRLQSRLVRVEQRPGGRLRLEFEDGFEDEVDLLVGADGVRSVARAFAFPQHRISYTARKVYRSLVTYDEMATIPNVPDAVTFWHGPTSWLYTCPLGDNTYEITAMVTEHDERESQVSWGQEASFDQVTPHFQDFAQIVKDIIVLPKTVQQYALFAGPQLSTVVARDSIALVGDASHPLSGAFGAGAGFALEDVFVLARSVAWAHDRGLAPGDGLRLFDQIRSPHYRRLYGVLDKFAETGAYLNSLSPTPSFDTAVRILVENNWGNDHNWLYHYDVQKAWKDAVEAEDQRLQSSARARL</sequence>
<dbReference type="EMBL" id="AMGY01000001">
    <property type="protein sequence ID" value="EXJ93162.1"/>
    <property type="molecule type" value="Genomic_DNA"/>
</dbReference>
<dbReference type="GeneID" id="19165852"/>
<keyword evidence="1" id="KW-0285">Flavoprotein</keyword>
<dbReference type="PANTHER" id="PTHR46720">
    <property type="entry name" value="HYDROXYLASE, PUTATIVE (AFU_ORTHOLOGUE AFUA_3G01460)-RELATED"/>
    <property type="match status" value="1"/>
</dbReference>
<dbReference type="SUPFAM" id="SSF51905">
    <property type="entry name" value="FAD/NAD(P)-binding domain"/>
    <property type="match status" value="1"/>
</dbReference>
<evidence type="ECO:0000256" key="3">
    <source>
        <dbReference type="ARBA" id="ARBA00023002"/>
    </source>
</evidence>
<evidence type="ECO:0000256" key="1">
    <source>
        <dbReference type="ARBA" id="ARBA00022630"/>
    </source>
</evidence>
<dbReference type="HOGENOM" id="CLU_009665_6_4_1"/>
<dbReference type="Pfam" id="PF01494">
    <property type="entry name" value="FAD_binding_3"/>
    <property type="match status" value="1"/>
</dbReference>
<name>W9YJT0_9EURO</name>
<evidence type="ECO:0000259" key="4">
    <source>
        <dbReference type="Pfam" id="PF01494"/>
    </source>
</evidence>
<feature type="domain" description="FAD-binding" evidence="4">
    <location>
        <begin position="13"/>
        <end position="359"/>
    </location>
</feature>
<dbReference type="InterPro" id="IPR051104">
    <property type="entry name" value="FAD_monoxygenase"/>
</dbReference>
<proteinExistence type="predicted"/>
<gene>
    <name evidence="5" type="ORF">A1O3_01719</name>
</gene>
<dbReference type="InterPro" id="IPR036188">
    <property type="entry name" value="FAD/NAD-bd_sf"/>
</dbReference>
<evidence type="ECO:0000313" key="6">
    <source>
        <dbReference type="Proteomes" id="UP000019478"/>
    </source>
</evidence>
<keyword evidence="3" id="KW-0560">Oxidoreductase</keyword>
<dbReference type="Gene3D" id="3.50.50.60">
    <property type="entry name" value="FAD/NAD(P)-binding domain"/>
    <property type="match status" value="1"/>
</dbReference>
<dbReference type="AlphaFoldDB" id="W9YJT0"/>
<protein>
    <recommendedName>
        <fullName evidence="4">FAD-binding domain-containing protein</fullName>
    </recommendedName>
</protein>
<dbReference type="OrthoDB" id="417877at2759"/>
<keyword evidence="6" id="KW-1185">Reference proteome</keyword>
<dbReference type="SUPFAM" id="SSF54373">
    <property type="entry name" value="FAD-linked reductases, C-terminal domain"/>
    <property type="match status" value="1"/>
</dbReference>
<evidence type="ECO:0000313" key="5">
    <source>
        <dbReference type="EMBL" id="EXJ93162.1"/>
    </source>
</evidence>
<reference evidence="5 6" key="1">
    <citation type="submission" date="2013-03" db="EMBL/GenBank/DDBJ databases">
        <title>The Genome Sequence of Capronia epimyces CBS 606.96.</title>
        <authorList>
            <consortium name="The Broad Institute Genomics Platform"/>
            <person name="Cuomo C."/>
            <person name="de Hoog S."/>
            <person name="Gorbushina A."/>
            <person name="Walker B."/>
            <person name="Young S.K."/>
            <person name="Zeng Q."/>
            <person name="Gargeya S."/>
            <person name="Fitzgerald M."/>
            <person name="Haas B."/>
            <person name="Abouelleil A."/>
            <person name="Allen A.W."/>
            <person name="Alvarado L."/>
            <person name="Arachchi H.M."/>
            <person name="Berlin A.M."/>
            <person name="Chapman S.B."/>
            <person name="Gainer-Dewar J."/>
            <person name="Goldberg J."/>
            <person name="Griggs A."/>
            <person name="Gujja S."/>
            <person name="Hansen M."/>
            <person name="Howarth C."/>
            <person name="Imamovic A."/>
            <person name="Ireland A."/>
            <person name="Larimer J."/>
            <person name="McCowan C."/>
            <person name="Murphy C."/>
            <person name="Pearson M."/>
            <person name="Poon T.W."/>
            <person name="Priest M."/>
            <person name="Roberts A."/>
            <person name="Saif S."/>
            <person name="Shea T."/>
            <person name="Sisk P."/>
            <person name="Sykes S."/>
            <person name="Wortman J."/>
            <person name="Nusbaum C."/>
            <person name="Birren B."/>
        </authorList>
    </citation>
    <scope>NUCLEOTIDE SEQUENCE [LARGE SCALE GENOMIC DNA]</scope>
    <source>
        <strain evidence="5 6">CBS 606.96</strain>
    </source>
</reference>
<dbReference type="RefSeq" id="XP_007730052.1">
    <property type="nucleotide sequence ID" value="XM_007731862.1"/>
</dbReference>
<comment type="caution">
    <text evidence="5">The sequence shown here is derived from an EMBL/GenBank/DDBJ whole genome shotgun (WGS) entry which is preliminary data.</text>
</comment>
<accession>W9YJT0</accession>
<dbReference type="eggNOG" id="KOG2614">
    <property type="taxonomic scope" value="Eukaryota"/>
</dbReference>
<dbReference type="STRING" id="1182542.W9YJT0"/>
<dbReference type="InterPro" id="IPR002938">
    <property type="entry name" value="FAD-bd"/>
</dbReference>
<organism evidence="5 6">
    <name type="scientific">Capronia epimyces CBS 606.96</name>
    <dbReference type="NCBI Taxonomy" id="1182542"/>
    <lineage>
        <taxon>Eukaryota</taxon>
        <taxon>Fungi</taxon>
        <taxon>Dikarya</taxon>
        <taxon>Ascomycota</taxon>
        <taxon>Pezizomycotina</taxon>
        <taxon>Eurotiomycetes</taxon>
        <taxon>Chaetothyriomycetidae</taxon>
        <taxon>Chaetothyriales</taxon>
        <taxon>Herpotrichiellaceae</taxon>
        <taxon>Capronia</taxon>
    </lineage>
</organism>